<proteinExistence type="predicted"/>
<dbReference type="GO" id="GO:0043565">
    <property type="term" value="F:sequence-specific DNA binding"/>
    <property type="evidence" value="ECO:0007669"/>
    <property type="project" value="InterPro"/>
</dbReference>
<sequence>MMSAQRYTEKFKVKAVNQVLDRGHWVAEVAQRLSDATLSSLALRARNVFTPCLHPFPQPLPRFYPPFPNVAVHAGPVTGASVHAASGPSQAPVRRAARHPKQQGKGPCKPSCFHRAPPSSVALSSAPPS</sequence>
<reference evidence="2" key="1">
    <citation type="submission" date="2015-10" db="EMBL/GenBank/DDBJ databases">
        <authorList>
            <person name="Gilbert D.G."/>
        </authorList>
    </citation>
    <scope>NUCLEOTIDE SEQUENCE</scope>
    <source>
        <strain evidence="2">Phyl III-seqv23</strain>
    </source>
</reference>
<evidence type="ECO:0000313" key="2">
    <source>
        <dbReference type="EMBL" id="CUV26682.1"/>
    </source>
</evidence>
<dbReference type="InterPro" id="IPR010921">
    <property type="entry name" value="Trp_repressor/repl_initiator"/>
</dbReference>
<dbReference type="InterPro" id="IPR002514">
    <property type="entry name" value="Transposase_8"/>
</dbReference>
<gene>
    <name evidence="2" type="ORF">RUN1744_v1_2160002</name>
    <name evidence="3" type="ORF">TD1301_v1_2800002</name>
</gene>
<dbReference type="EMBL" id="LN899825">
    <property type="protein sequence ID" value="CUV37137.1"/>
    <property type="molecule type" value="Genomic_DNA"/>
</dbReference>
<dbReference type="AlphaFoldDB" id="A0A0S4UWZ7"/>
<dbReference type="GO" id="GO:0006313">
    <property type="term" value="P:DNA transposition"/>
    <property type="evidence" value="ECO:0007669"/>
    <property type="project" value="InterPro"/>
</dbReference>
<evidence type="ECO:0008006" key="4">
    <source>
        <dbReference type="Google" id="ProtNLM"/>
    </source>
</evidence>
<dbReference type="EMBL" id="LN899823">
    <property type="protein sequence ID" value="CUV26682.1"/>
    <property type="molecule type" value="Genomic_DNA"/>
</dbReference>
<evidence type="ECO:0000256" key="1">
    <source>
        <dbReference type="SAM" id="MobiDB-lite"/>
    </source>
</evidence>
<dbReference type="Pfam" id="PF01527">
    <property type="entry name" value="HTH_Tnp_1"/>
    <property type="match status" value="1"/>
</dbReference>
<evidence type="ECO:0000313" key="3">
    <source>
        <dbReference type="EMBL" id="CUV37137.1"/>
    </source>
</evidence>
<feature type="compositionally biased region" description="Low complexity" evidence="1">
    <location>
        <begin position="116"/>
        <end position="129"/>
    </location>
</feature>
<dbReference type="SUPFAM" id="SSF48295">
    <property type="entry name" value="TrpR-like"/>
    <property type="match status" value="1"/>
</dbReference>
<name>A0A0S4UWZ7_RALSL</name>
<accession>A0A0S4UWZ7</accession>
<feature type="region of interest" description="Disordered" evidence="1">
    <location>
        <begin position="79"/>
        <end position="129"/>
    </location>
</feature>
<protein>
    <recommendedName>
        <fullName evidence="4">Transposase</fullName>
    </recommendedName>
</protein>
<dbReference type="GO" id="GO:0004803">
    <property type="term" value="F:transposase activity"/>
    <property type="evidence" value="ECO:0007669"/>
    <property type="project" value="InterPro"/>
</dbReference>
<organism evidence="2">
    <name type="scientific">Ralstonia solanacearum</name>
    <name type="common">Pseudomonas solanacearum</name>
    <dbReference type="NCBI Taxonomy" id="305"/>
    <lineage>
        <taxon>Bacteria</taxon>
        <taxon>Pseudomonadati</taxon>
        <taxon>Pseudomonadota</taxon>
        <taxon>Betaproteobacteria</taxon>
        <taxon>Burkholderiales</taxon>
        <taxon>Burkholderiaceae</taxon>
        <taxon>Ralstonia</taxon>
        <taxon>Ralstonia solanacearum species complex</taxon>
    </lineage>
</organism>